<name>A0AAD1VYQ2_PELCU</name>
<evidence type="ECO:0000313" key="3">
    <source>
        <dbReference type="Proteomes" id="UP001295444"/>
    </source>
</evidence>
<evidence type="ECO:0000313" key="2">
    <source>
        <dbReference type="EMBL" id="CAH2274925.1"/>
    </source>
</evidence>
<feature type="non-terminal residue" evidence="2">
    <location>
        <position position="1"/>
    </location>
</feature>
<evidence type="ECO:0000256" key="1">
    <source>
        <dbReference type="SAM" id="MobiDB-lite"/>
    </source>
</evidence>
<proteinExistence type="predicted"/>
<feature type="compositionally biased region" description="Basic and acidic residues" evidence="1">
    <location>
        <begin position="51"/>
        <end position="86"/>
    </location>
</feature>
<gene>
    <name evidence="2" type="ORF">PECUL_23A027919</name>
</gene>
<feature type="region of interest" description="Disordered" evidence="1">
    <location>
        <begin position="1"/>
        <end position="182"/>
    </location>
</feature>
<dbReference type="Proteomes" id="UP001295444">
    <property type="component" value="Chromosome 03"/>
</dbReference>
<feature type="non-terminal residue" evidence="2">
    <location>
        <position position="182"/>
    </location>
</feature>
<accession>A0AAD1VYQ2</accession>
<keyword evidence="3" id="KW-1185">Reference proteome</keyword>
<organism evidence="2 3">
    <name type="scientific">Pelobates cultripes</name>
    <name type="common">Western spadefoot toad</name>
    <dbReference type="NCBI Taxonomy" id="61616"/>
    <lineage>
        <taxon>Eukaryota</taxon>
        <taxon>Metazoa</taxon>
        <taxon>Chordata</taxon>
        <taxon>Craniata</taxon>
        <taxon>Vertebrata</taxon>
        <taxon>Euteleostomi</taxon>
        <taxon>Amphibia</taxon>
        <taxon>Batrachia</taxon>
        <taxon>Anura</taxon>
        <taxon>Pelobatoidea</taxon>
        <taxon>Pelobatidae</taxon>
        <taxon>Pelobates</taxon>
    </lineage>
</organism>
<dbReference type="EMBL" id="OW240914">
    <property type="protein sequence ID" value="CAH2274925.1"/>
    <property type="molecule type" value="Genomic_DNA"/>
</dbReference>
<reference evidence="2" key="1">
    <citation type="submission" date="2022-03" db="EMBL/GenBank/DDBJ databases">
        <authorList>
            <person name="Alioto T."/>
            <person name="Alioto T."/>
            <person name="Gomez Garrido J."/>
        </authorList>
    </citation>
    <scope>NUCLEOTIDE SEQUENCE</scope>
</reference>
<dbReference type="AlphaFoldDB" id="A0AAD1VYQ2"/>
<feature type="compositionally biased region" description="Basic and acidic residues" evidence="1">
    <location>
        <begin position="31"/>
        <end position="44"/>
    </location>
</feature>
<feature type="compositionally biased region" description="Basic and acidic residues" evidence="1">
    <location>
        <begin position="98"/>
        <end position="107"/>
    </location>
</feature>
<protein>
    <submittedName>
        <fullName evidence="2">Uncharacterized protein</fullName>
    </submittedName>
</protein>
<sequence length="182" mass="19874">AELTAGAALDVPVGERDQVSRAQQEAAGVGGRKDSAADPRDQRSMARSLGRRGDGHSIGKSGDPGDRRSGSMERSGSRRERLDRRSASRGNGGGWQRGRAEWRDSRWLRRRRSESRSSERNHTARRRRSSEREGRCRSLSRTPTRATHEQAGRSRRPLVPSGSAVVVEKVAPPRSAAAGGLS</sequence>